<dbReference type="Gene3D" id="1.10.530.10">
    <property type="match status" value="1"/>
</dbReference>
<keyword evidence="2" id="KW-0645">Protease</keyword>
<dbReference type="InterPro" id="IPR038765">
    <property type="entry name" value="Papain-like_cys_pep_sf"/>
</dbReference>
<dbReference type="InterPro" id="IPR000064">
    <property type="entry name" value="NLP_P60_dom"/>
</dbReference>
<evidence type="ECO:0000313" key="8">
    <source>
        <dbReference type="Proteomes" id="UP001332243"/>
    </source>
</evidence>
<feature type="domain" description="NlpC/P60" evidence="6">
    <location>
        <begin position="214"/>
        <end position="356"/>
    </location>
</feature>
<reference evidence="7 8" key="1">
    <citation type="submission" date="2024-01" db="EMBL/GenBank/DDBJ databases">
        <title>Genome insights into Plantactinospora sonchi sp. nov.</title>
        <authorList>
            <person name="Wang L."/>
        </authorList>
    </citation>
    <scope>NUCLEOTIDE SEQUENCE [LARGE SCALE GENOMIC DNA]</scope>
    <source>
        <strain evidence="7 8">NEAU-QY2</strain>
    </source>
</reference>
<dbReference type="PROSITE" id="PS51935">
    <property type="entry name" value="NLPC_P60"/>
    <property type="match status" value="1"/>
</dbReference>
<proteinExistence type="inferred from homology"/>
<dbReference type="RefSeq" id="WP_331214081.1">
    <property type="nucleotide sequence ID" value="NZ_JAZGQK010000007.1"/>
</dbReference>
<feature type="region of interest" description="Disordered" evidence="5">
    <location>
        <begin position="351"/>
        <end position="475"/>
    </location>
</feature>
<dbReference type="InterPro" id="IPR028974">
    <property type="entry name" value="TSP_type-3_rpt"/>
</dbReference>
<accession>A0ABU7RR38</accession>
<evidence type="ECO:0000313" key="7">
    <source>
        <dbReference type="EMBL" id="MEE6258964.1"/>
    </source>
</evidence>
<name>A0ABU7RR38_9ACTN</name>
<comment type="similarity">
    <text evidence="1">Belongs to the peptidase C40 family.</text>
</comment>
<gene>
    <name evidence="7" type="ORF">V1633_10735</name>
</gene>
<dbReference type="Proteomes" id="UP001332243">
    <property type="component" value="Unassembled WGS sequence"/>
</dbReference>
<feature type="compositionally biased region" description="Pro residues" evidence="5">
    <location>
        <begin position="362"/>
        <end position="380"/>
    </location>
</feature>
<dbReference type="InterPro" id="IPR051794">
    <property type="entry name" value="PG_Endopeptidase_C40"/>
</dbReference>
<dbReference type="InterPro" id="IPR023346">
    <property type="entry name" value="Lysozyme-like_dom_sf"/>
</dbReference>
<feature type="compositionally biased region" description="Basic and acidic residues" evidence="5">
    <location>
        <begin position="397"/>
        <end position="411"/>
    </location>
</feature>
<dbReference type="Gene3D" id="4.10.1080.10">
    <property type="entry name" value="TSP type-3 repeat"/>
    <property type="match status" value="1"/>
</dbReference>
<feature type="region of interest" description="Disordered" evidence="5">
    <location>
        <begin position="187"/>
        <end position="216"/>
    </location>
</feature>
<dbReference type="PANTHER" id="PTHR47359">
    <property type="entry name" value="PEPTIDOGLYCAN DL-ENDOPEPTIDASE CWLO"/>
    <property type="match status" value="1"/>
</dbReference>
<keyword evidence="8" id="KW-1185">Reference proteome</keyword>
<sequence length="556" mass="59069">MMRSGPIFRPVPNRPARLSDIRPKWPIARRIVTVHRLFPLVPGSYARAMPRYSAEQIYGFARRAGFNPDESATMTAIALAESGGNSRAHNPYGEDSRGLWQINARVHPELARRYDLYDPLQNARAAYEVSRHGGDVSPWTVTHGGSSARYLRYRDEAERAAVAYGDGTGHGMWSGTRGYRDRVAADAPTAEPAPGAPPTSLAAERPADGAPGDNPALDRFLEAARNQVGDEYVFGAEAKLKDRDPDTFDCSELVQWAAHQAGVTITDGATAQYLELKRRGLLIPVEQAKDTPGALLFHFDREPRPGDGRTPGAHVAISLGNGRTVEAQNPVNDVGEFKAGNRFTYAALVPGISDGTATPRTPATPPTPPPSPPPPPPVDAPPELGGADTDQDALTDALERRLGLDPLRTDTDGDNLSDSYELVTAGTDPRKADSDGDRLNDAFELARGLDPTSPDSDSDGHLDGSFAADQLDADRDGLDDNLERVLGLDSRLADSDADGFGDALEYQSDSNPLDARVTPLTPTGPGTADPATAGPFTPVPGTAAPTGPLGSTTPLG</sequence>
<evidence type="ECO:0000256" key="4">
    <source>
        <dbReference type="ARBA" id="ARBA00022807"/>
    </source>
</evidence>
<keyword evidence="3" id="KW-0378">Hydrolase</keyword>
<protein>
    <submittedName>
        <fullName evidence="7">Transglycosylase SLT domain-containing protein</fullName>
    </submittedName>
</protein>
<keyword evidence="4" id="KW-0788">Thiol protease</keyword>
<evidence type="ECO:0000256" key="3">
    <source>
        <dbReference type="ARBA" id="ARBA00022801"/>
    </source>
</evidence>
<feature type="compositionally biased region" description="Low complexity" evidence="5">
    <location>
        <begin position="518"/>
        <end position="556"/>
    </location>
</feature>
<dbReference type="Pfam" id="PF00877">
    <property type="entry name" value="NLPC_P60"/>
    <property type="match status" value="1"/>
</dbReference>
<dbReference type="Gene3D" id="3.90.1720.10">
    <property type="entry name" value="endopeptidase domain like (from Nostoc punctiforme)"/>
    <property type="match status" value="1"/>
</dbReference>
<dbReference type="SUPFAM" id="SSF53955">
    <property type="entry name" value="Lysozyme-like"/>
    <property type="match status" value="1"/>
</dbReference>
<evidence type="ECO:0000256" key="5">
    <source>
        <dbReference type="SAM" id="MobiDB-lite"/>
    </source>
</evidence>
<organism evidence="7 8">
    <name type="scientific">Plantactinospora sonchi</name>
    <dbReference type="NCBI Taxonomy" id="1544735"/>
    <lineage>
        <taxon>Bacteria</taxon>
        <taxon>Bacillati</taxon>
        <taxon>Actinomycetota</taxon>
        <taxon>Actinomycetes</taxon>
        <taxon>Micromonosporales</taxon>
        <taxon>Micromonosporaceae</taxon>
        <taxon>Plantactinospora</taxon>
    </lineage>
</organism>
<evidence type="ECO:0000256" key="2">
    <source>
        <dbReference type="ARBA" id="ARBA00022670"/>
    </source>
</evidence>
<dbReference type="SUPFAM" id="SSF103647">
    <property type="entry name" value="TSP type-3 repeat"/>
    <property type="match status" value="1"/>
</dbReference>
<dbReference type="InterPro" id="IPR043992">
    <property type="entry name" value="SLT_3"/>
</dbReference>
<evidence type="ECO:0000259" key="6">
    <source>
        <dbReference type="PROSITE" id="PS51935"/>
    </source>
</evidence>
<dbReference type="PANTHER" id="PTHR47359:SF3">
    <property type="entry name" value="NLP_P60 DOMAIN-CONTAINING PROTEIN-RELATED"/>
    <property type="match status" value="1"/>
</dbReference>
<feature type="compositionally biased region" description="Basic and acidic residues" evidence="5">
    <location>
        <begin position="428"/>
        <end position="441"/>
    </location>
</feature>
<comment type="caution">
    <text evidence="7">The sequence shown here is derived from an EMBL/GenBank/DDBJ whole genome shotgun (WGS) entry which is preliminary data.</text>
</comment>
<dbReference type="EMBL" id="JAZGQK010000007">
    <property type="protein sequence ID" value="MEE6258964.1"/>
    <property type="molecule type" value="Genomic_DNA"/>
</dbReference>
<evidence type="ECO:0000256" key="1">
    <source>
        <dbReference type="ARBA" id="ARBA00007074"/>
    </source>
</evidence>
<dbReference type="Pfam" id="PF18896">
    <property type="entry name" value="SLT_3"/>
    <property type="match status" value="1"/>
</dbReference>
<dbReference type="SUPFAM" id="SSF54001">
    <property type="entry name" value="Cysteine proteinases"/>
    <property type="match status" value="1"/>
</dbReference>
<feature type="region of interest" description="Disordered" evidence="5">
    <location>
        <begin position="490"/>
        <end position="556"/>
    </location>
</feature>